<keyword evidence="3" id="KW-1185">Reference proteome</keyword>
<evidence type="ECO:0000313" key="2">
    <source>
        <dbReference type="EMBL" id="KAF4403136.1"/>
    </source>
</evidence>
<evidence type="ECO:0000313" key="3">
    <source>
        <dbReference type="Proteomes" id="UP000583929"/>
    </source>
</evidence>
<feature type="transmembrane region" description="Helical" evidence="1">
    <location>
        <begin position="7"/>
        <end position="28"/>
    </location>
</feature>
<accession>A0A7J6I755</accession>
<reference evidence="2 3" key="1">
    <citation type="journal article" date="2020" name="bioRxiv">
        <title>Sequence and annotation of 42 cannabis genomes reveals extensive copy number variation in cannabinoid synthesis and pathogen resistance genes.</title>
        <authorList>
            <person name="Mckernan K.J."/>
            <person name="Helbert Y."/>
            <person name="Kane L.T."/>
            <person name="Ebling H."/>
            <person name="Zhang L."/>
            <person name="Liu B."/>
            <person name="Eaton Z."/>
            <person name="Mclaughlin S."/>
            <person name="Kingan S."/>
            <person name="Baybayan P."/>
            <person name="Concepcion G."/>
            <person name="Jordan M."/>
            <person name="Riva A."/>
            <person name="Barbazuk W."/>
            <person name="Harkins T."/>
        </authorList>
    </citation>
    <scope>NUCLEOTIDE SEQUENCE [LARGE SCALE GENOMIC DNA]</scope>
    <source>
        <strain evidence="3">cv. Jamaican Lion 4</strain>
        <tissue evidence="2">Leaf</tissue>
    </source>
</reference>
<name>A0A7J6I755_CANSA</name>
<keyword evidence="1" id="KW-1133">Transmembrane helix</keyword>
<dbReference type="Proteomes" id="UP000583929">
    <property type="component" value="Unassembled WGS sequence"/>
</dbReference>
<organism evidence="2 3">
    <name type="scientific">Cannabis sativa</name>
    <name type="common">Hemp</name>
    <name type="synonym">Marijuana</name>
    <dbReference type="NCBI Taxonomy" id="3483"/>
    <lineage>
        <taxon>Eukaryota</taxon>
        <taxon>Viridiplantae</taxon>
        <taxon>Streptophyta</taxon>
        <taxon>Embryophyta</taxon>
        <taxon>Tracheophyta</taxon>
        <taxon>Spermatophyta</taxon>
        <taxon>Magnoliopsida</taxon>
        <taxon>eudicotyledons</taxon>
        <taxon>Gunneridae</taxon>
        <taxon>Pentapetalae</taxon>
        <taxon>rosids</taxon>
        <taxon>fabids</taxon>
        <taxon>Rosales</taxon>
        <taxon>Cannabaceae</taxon>
        <taxon>Cannabis</taxon>
    </lineage>
</organism>
<dbReference type="AlphaFoldDB" id="A0A7J6I755"/>
<comment type="caution">
    <text evidence="2">The sequence shown here is derived from an EMBL/GenBank/DDBJ whole genome shotgun (WGS) entry which is preliminary data.</text>
</comment>
<gene>
    <name evidence="2" type="ORF">G4B88_027907</name>
</gene>
<keyword evidence="1" id="KW-0812">Transmembrane</keyword>
<sequence>MLYKVKAHRLFSFMVLVLLHIIGGSVLMRRQL</sequence>
<protein>
    <submittedName>
        <fullName evidence="2">Uncharacterized protein</fullName>
    </submittedName>
</protein>
<proteinExistence type="predicted"/>
<evidence type="ECO:0000256" key="1">
    <source>
        <dbReference type="SAM" id="Phobius"/>
    </source>
</evidence>
<dbReference type="EMBL" id="JAATIQ010000005">
    <property type="protein sequence ID" value="KAF4403136.1"/>
    <property type="molecule type" value="Genomic_DNA"/>
</dbReference>
<keyword evidence="1" id="KW-0472">Membrane</keyword>